<evidence type="ECO:0000256" key="5">
    <source>
        <dbReference type="ARBA" id="ARBA00023136"/>
    </source>
</evidence>
<keyword evidence="5 6" id="KW-0472">Membrane</keyword>
<feature type="transmembrane region" description="Helical" evidence="6">
    <location>
        <begin position="834"/>
        <end position="860"/>
    </location>
</feature>
<keyword evidence="4 6" id="KW-1133">Transmembrane helix</keyword>
<accession>A0A315VBQ7</accession>
<evidence type="ECO:0000313" key="10">
    <source>
        <dbReference type="Proteomes" id="UP000250572"/>
    </source>
</evidence>
<feature type="compositionally biased region" description="Polar residues" evidence="7">
    <location>
        <begin position="442"/>
        <end position="451"/>
    </location>
</feature>
<dbReference type="GO" id="GO:0043005">
    <property type="term" value="C:neuron projection"/>
    <property type="evidence" value="ECO:0007669"/>
    <property type="project" value="TreeGrafter"/>
</dbReference>
<feature type="region of interest" description="Disordered" evidence="7">
    <location>
        <begin position="891"/>
        <end position="911"/>
    </location>
</feature>
<evidence type="ECO:0000256" key="4">
    <source>
        <dbReference type="ARBA" id="ARBA00022989"/>
    </source>
</evidence>
<evidence type="ECO:0000259" key="8">
    <source>
        <dbReference type="PROSITE" id="PS50845"/>
    </source>
</evidence>
<evidence type="ECO:0000256" key="2">
    <source>
        <dbReference type="ARBA" id="ARBA00022692"/>
    </source>
</evidence>
<dbReference type="GO" id="GO:0005789">
    <property type="term" value="C:endoplasmic reticulum membrane"/>
    <property type="evidence" value="ECO:0007669"/>
    <property type="project" value="UniProtKB-SubCell"/>
</dbReference>
<feature type="transmembrane region" description="Helical" evidence="6">
    <location>
        <begin position="734"/>
        <end position="767"/>
    </location>
</feature>
<feature type="non-terminal residue" evidence="9">
    <location>
        <position position="911"/>
    </location>
</feature>
<dbReference type="Proteomes" id="UP000250572">
    <property type="component" value="Unassembled WGS sequence"/>
</dbReference>
<comment type="caution">
    <text evidence="9">The sequence shown here is derived from an EMBL/GenBank/DDBJ whole genome shotgun (WGS) entry which is preliminary data.</text>
</comment>
<dbReference type="EMBL" id="NHOQ01001971">
    <property type="protein sequence ID" value="PWA20361.1"/>
    <property type="molecule type" value="Genomic_DNA"/>
</dbReference>
<dbReference type="PANTHER" id="PTHR45799">
    <property type="entry name" value="RETICULON-LIKE PROTEIN"/>
    <property type="match status" value="1"/>
</dbReference>
<dbReference type="GO" id="GO:0071787">
    <property type="term" value="P:endoplasmic reticulum tubular network formation"/>
    <property type="evidence" value="ECO:0007669"/>
    <property type="project" value="TreeGrafter"/>
</dbReference>
<organism evidence="9 10">
    <name type="scientific">Gambusia affinis</name>
    <name type="common">Western mosquitofish</name>
    <name type="synonym">Heterandria affinis</name>
    <dbReference type="NCBI Taxonomy" id="33528"/>
    <lineage>
        <taxon>Eukaryota</taxon>
        <taxon>Metazoa</taxon>
        <taxon>Chordata</taxon>
        <taxon>Craniata</taxon>
        <taxon>Vertebrata</taxon>
        <taxon>Euteleostomi</taxon>
        <taxon>Actinopterygii</taxon>
        <taxon>Neopterygii</taxon>
        <taxon>Teleostei</taxon>
        <taxon>Neoteleostei</taxon>
        <taxon>Acanthomorphata</taxon>
        <taxon>Ovalentaria</taxon>
        <taxon>Atherinomorphae</taxon>
        <taxon>Cyprinodontiformes</taxon>
        <taxon>Poeciliidae</taxon>
        <taxon>Poeciliinae</taxon>
        <taxon>Gambusia</taxon>
    </lineage>
</organism>
<gene>
    <name evidence="9" type="ORF">CCH79_00003858</name>
</gene>
<proteinExistence type="predicted"/>
<dbReference type="InterPro" id="IPR046964">
    <property type="entry name" value="RTN1-4"/>
</dbReference>
<reference evidence="9 10" key="1">
    <citation type="journal article" date="2018" name="G3 (Bethesda)">
        <title>A High-Quality Reference Genome for the Invasive Mosquitofish Gambusia affinis Using a Chicago Library.</title>
        <authorList>
            <person name="Hoffberg S.L."/>
            <person name="Troendle N.J."/>
            <person name="Glenn T.C."/>
            <person name="Mahmud O."/>
            <person name="Louha S."/>
            <person name="Chalopin D."/>
            <person name="Bennetzen J.L."/>
            <person name="Mauricio R."/>
        </authorList>
    </citation>
    <scope>NUCLEOTIDE SEQUENCE [LARGE SCALE GENOMIC DNA]</scope>
    <source>
        <strain evidence="9">NE01/NJP1002.9</strain>
        <tissue evidence="9">Muscle</tissue>
    </source>
</reference>
<dbReference type="PROSITE" id="PS50845">
    <property type="entry name" value="RETICULON"/>
    <property type="match status" value="1"/>
</dbReference>
<dbReference type="Pfam" id="PF02453">
    <property type="entry name" value="Reticulon"/>
    <property type="match status" value="1"/>
</dbReference>
<feature type="compositionally biased region" description="Polar residues" evidence="7">
    <location>
        <begin position="490"/>
        <end position="500"/>
    </location>
</feature>
<protein>
    <recommendedName>
        <fullName evidence="6">Reticulon</fullName>
    </recommendedName>
</protein>
<sequence length="911" mass="100088">MLDLSLCFQGLSDLTERRRNRFRAYDNDGDGNSEHSHPCQPEQHHQVTAYGPPARAPSCGLQLLPVHWLPLTHRLQAEQRGCLRGALATRRPCVRHAAVTGFCSRVQRHVDPAAGAAFHWLLPILRGHVCLALQCLLRHLGGTGEAHDDDADVIQAALQREAEEAEVNDLGTDVSQVIAHLETVAYECAQFLVTDGVPHAVACQHEELILGCPFQFGNRAAGVLDPLLFPRIKRLVVLCVEDHLAIVAEEGARVPAVDEDMIQQVSGAVLGHCNACMSIKNSKVRPVLQVSLQLGHTGVGIFHLSPPALHAGHSIPLSLDPPLKKNVTIFSVSLTSCRRKEGTSTLLARLAVLITQRSLCSSFLLDLPVARLLLVLLRRPCVFLNSVRSYGCSHTDAKLDDEWRRQRGGCWSGVRQGGVADSHLVLVMHSRTSGLEEEYGSVASTPDSTPPCTDGGNEESEMCDLQTAREWSDDDDEEVETGDPDDDEGQASSPSIWGTPRQHSFELTFSYIAIAEAEAVGSSRHHRERRRGVPRLGRSPLIRTDTLEMLLDSPDVDWEPQGFLSQDEEETTSETRARESEEPRTASPVGRREGEQRETLPVQPAPETLDSKSGRTSVGDGREESASQIGQRTSEIQQHSFSQIAQAEDSPTSEPESPVTLETISVKLLTSVRPTDPVRSSAASVGLNSQEQLLRDHWFSAPDLAEDLTICIHIAVMDLIYWKDTERSGMVLTALVVGLLSLFQLSIISVVSTVSLAVMCFTISVRIYYQLLHLLSWGDGEHPFKSYLDLDISLSGEQADIYMQKAIVVALSAVDTLRRLFFVENLFESLKFLFLMYLVTYLGGLCNGLTILIISVIALFSLPLFYERRQEQVDGFIGKIQAQIDSMKDLRLAQGGGPPPDTTPGGAKPKT</sequence>
<evidence type="ECO:0000256" key="1">
    <source>
        <dbReference type="ARBA" id="ARBA00004477"/>
    </source>
</evidence>
<feature type="region of interest" description="Disordered" evidence="7">
    <location>
        <begin position="23"/>
        <end position="50"/>
    </location>
</feature>
<feature type="compositionally biased region" description="Acidic residues" evidence="7">
    <location>
        <begin position="472"/>
        <end position="489"/>
    </location>
</feature>
<dbReference type="InterPro" id="IPR003388">
    <property type="entry name" value="Reticulon"/>
</dbReference>
<keyword evidence="3 6" id="KW-0256">Endoplasmic reticulum</keyword>
<dbReference type="GO" id="GO:0030182">
    <property type="term" value="P:neuron differentiation"/>
    <property type="evidence" value="ECO:0007669"/>
    <property type="project" value="TreeGrafter"/>
</dbReference>
<comment type="subcellular location">
    <subcellularLocation>
        <location evidence="1 6">Endoplasmic reticulum membrane</location>
        <topology evidence="1 6">Multi-pass membrane protein</topology>
    </subcellularLocation>
</comment>
<dbReference type="AlphaFoldDB" id="A0A315VBQ7"/>
<dbReference type="GO" id="GO:0007420">
    <property type="term" value="P:brain development"/>
    <property type="evidence" value="ECO:0007669"/>
    <property type="project" value="TreeGrafter"/>
</dbReference>
<feature type="compositionally biased region" description="Basic and acidic residues" evidence="7">
    <location>
        <begin position="32"/>
        <end position="45"/>
    </location>
</feature>
<keyword evidence="2 6" id="KW-0812">Transmembrane</keyword>
<dbReference type="PANTHER" id="PTHR45799:SF7">
    <property type="entry name" value="RETICULON"/>
    <property type="match status" value="1"/>
</dbReference>
<feature type="region of interest" description="Disordered" evidence="7">
    <location>
        <begin position="436"/>
        <end position="500"/>
    </location>
</feature>
<dbReference type="Gene3D" id="1.20.5.2480">
    <property type="match status" value="1"/>
</dbReference>
<dbReference type="GO" id="GO:0014069">
    <property type="term" value="C:postsynaptic density"/>
    <property type="evidence" value="ECO:0007669"/>
    <property type="project" value="TreeGrafter"/>
</dbReference>
<evidence type="ECO:0000313" key="9">
    <source>
        <dbReference type="EMBL" id="PWA20361.1"/>
    </source>
</evidence>
<feature type="region of interest" description="Disordered" evidence="7">
    <location>
        <begin position="552"/>
        <end position="659"/>
    </location>
</feature>
<keyword evidence="10" id="KW-1185">Reference proteome</keyword>
<evidence type="ECO:0000256" key="6">
    <source>
        <dbReference type="RuleBase" id="RU210713"/>
    </source>
</evidence>
<evidence type="ECO:0000256" key="3">
    <source>
        <dbReference type="ARBA" id="ARBA00022824"/>
    </source>
</evidence>
<name>A0A315VBQ7_GAMAF</name>
<feature type="compositionally biased region" description="Basic and acidic residues" evidence="7">
    <location>
        <begin position="573"/>
        <end position="598"/>
    </location>
</feature>
<evidence type="ECO:0000256" key="7">
    <source>
        <dbReference type="SAM" id="MobiDB-lite"/>
    </source>
</evidence>
<dbReference type="STRING" id="33528.ENSGAFP00000017834"/>
<feature type="compositionally biased region" description="Polar residues" evidence="7">
    <location>
        <begin position="626"/>
        <end position="659"/>
    </location>
</feature>
<feature type="domain" description="Reticulon" evidence="8">
    <location>
        <begin position="716"/>
        <end position="911"/>
    </location>
</feature>